<dbReference type="Proteomes" id="UP000008803">
    <property type="component" value="Chromosome"/>
</dbReference>
<reference evidence="1 2" key="1">
    <citation type="submission" date="2010-03" db="EMBL/GenBank/DDBJ databases">
        <title>The genome sequence of Eubacterium siraeum 70/3.</title>
        <authorList>
            <consortium name="metaHIT consortium -- http://www.metahit.eu/"/>
            <person name="Pajon A."/>
            <person name="Turner K."/>
            <person name="Parkhill J."/>
            <person name="Duncan S."/>
            <person name="Flint H."/>
        </authorList>
    </citation>
    <scope>NUCLEOTIDE SEQUENCE [LARGE SCALE GENOMIC DNA]</scope>
    <source>
        <strain evidence="1 2">70/3</strain>
    </source>
</reference>
<evidence type="ECO:0000313" key="1">
    <source>
        <dbReference type="EMBL" id="CBK97206.1"/>
    </source>
</evidence>
<dbReference type="EMBL" id="FP929044">
    <property type="protein sequence ID" value="CBK97206.1"/>
    <property type="molecule type" value="Genomic_DNA"/>
</dbReference>
<accession>D4JVT7</accession>
<evidence type="ECO:0000313" key="2">
    <source>
        <dbReference type="Proteomes" id="UP000008803"/>
    </source>
</evidence>
<sequence length="86" mass="10451">MDELEYPPATMSYFCDLIRKDAERLSNLFEAENCEKPIVYKMKFRCKDSKFKFELKYEKDLPSDFQPEQVFIEWKQKIKNKSILLL</sequence>
<organism evidence="1 2">
    <name type="scientific">[Eubacterium] siraeum 70/3</name>
    <dbReference type="NCBI Taxonomy" id="657319"/>
    <lineage>
        <taxon>Bacteria</taxon>
        <taxon>Bacillati</taxon>
        <taxon>Bacillota</taxon>
        <taxon>Clostridia</taxon>
        <taxon>Eubacteriales</taxon>
        <taxon>Oscillospiraceae</taxon>
        <taxon>Oscillospiraceae incertae sedis</taxon>
    </lineage>
</organism>
<name>D4JVT7_9FIRM</name>
<gene>
    <name evidence="1" type="ORF">EUS_22000</name>
</gene>
<protein>
    <submittedName>
        <fullName evidence="1">Uncharacterized protein</fullName>
    </submittedName>
</protein>
<dbReference type="HOGENOM" id="CLU_2493246_0_0_9"/>
<reference evidence="1 2" key="2">
    <citation type="submission" date="2010-03" db="EMBL/GenBank/DDBJ databases">
        <authorList>
            <person name="Pajon A."/>
        </authorList>
    </citation>
    <scope>NUCLEOTIDE SEQUENCE [LARGE SCALE GENOMIC DNA]</scope>
    <source>
        <strain evidence="1 2">70/3</strain>
    </source>
</reference>
<dbReference type="AlphaFoldDB" id="D4JVT7"/>
<proteinExistence type="predicted"/>
<dbReference type="KEGG" id="esu:EUS_22000"/>
<dbReference type="BioCyc" id="ESIR657319:G136K-1865-MONOMER"/>